<dbReference type="Proteomes" id="UP000324021">
    <property type="component" value="Unassembled WGS sequence"/>
</dbReference>
<organism evidence="2 3">
    <name type="scientific">Natrinema hispanicum</name>
    <dbReference type="NCBI Taxonomy" id="392421"/>
    <lineage>
        <taxon>Archaea</taxon>
        <taxon>Methanobacteriati</taxon>
        <taxon>Methanobacteriota</taxon>
        <taxon>Stenosarchaea group</taxon>
        <taxon>Halobacteria</taxon>
        <taxon>Halobacteriales</taxon>
        <taxon>Natrialbaceae</taxon>
        <taxon>Natrinema</taxon>
    </lineage>
</organism>
<protein>
    <submittedName>
        <fullName evidence="2">Uncharacterized protein</fullName>
    </submittedName>
</protein>
<accession>A0A1G6USJ5</accession>
<reference evidence="2 3" key="1">
    <citation type="submission" date="2016-10" db="EMBL/GenBank/DDBJ databases">
        <authorList>
            <person name="Varghese N."/>
            <person name="Submissions S."/>
        </authorList>
    </citation>
    <scope>NUCLEOTIDE SEQUENCE [LARGE SCALE GENOMIC DNA]</scope>
    <source>
        <strain evidence="2 3">CDM_1</strain>
    </source>
</reference>
<keyword evidence="1" id="KW-1133">Transmembrane helix</keyword>
<name>A0A1G6USJ5_9EURY</name>
<keyword evidence="1" id="KW-0812">Transmembrane</keyword>
<proteinExistence type="predicted"/>
<dbReference type="Pfam" id="PF23928">
    <property type="entry name" value="DUF7266"/>
    <property type="match status" value="1"/>
</dbReference>
<dbReference type="EMBL" id="FMZP01000023">
    <property type="protein sequence ID" value="SDD44400.1"/>
    <property type="molecule type" value="Genomic_DNA"/>
</dbReference>
<evidence type="ECO:0000313" key="3">
    <source>
        <dbReference type="Proteomes" id="UP000324021"/>
    </source>
</evidence>
<dbReference type="AlphaFoldDB" id="A0A1G6USJ5"/>
<feature type="transmembrane region" description="Helical" evidence="1">
    <location>
        <begin position="34"/>
        <end position="58"/>
    </location>
</feature>
<keyword evidence="1" id="KW-0472">Membrane</keyword>
<gene>
    <name evidence="2" type="ORF">SAMN05192552_102334</name>
</gene>
<evidence type="ECO:0000256" key="1">
    <source>
        <dbReference type="SAM" id="Phobius"/>
    </source>
</evidence>
<evidence type="ECO:0000313" key="2">
    <source>
        <dbReference type="EMBL" id="SDD44400.1"/>
    </source>
</evidence>
<dbReference type="InterPro" id="IPR055690">
    <property type="entry name" value="DUF7266"/>
</dbReference>
<sequence>MSIIYSSRRDIAMSDRQPSRRILERDDRAVSNQVGYILAIVIITILMAGLVSATSGLVTQTTEQGTEAELQIIGDRIAAQILSADRILATDGTGTVVLNPDVPRQVNGNSYTVTYDNSNSKLVLESTGSGVTVSIPLQTEHEIDVESSQVSEWRIYAKPSSDHIKLGSPGGDS</sequence>